<evidence type="ECO:0000256" key="3">
    <source>
        <dbReference type="ARBA" id="ARBA00012558"/>
    </source>
</evidence>
<sequence>MAERGHMLRSLSRSKIEMTLAGMNLDQSKLIRMDAGQTARREGRCVFECSWEVANKVGGIYTVLRSKAAISTEEYGDQYCMLGPLREGKWQLEVEQIAPESRHIATAIHKMKEDGFKTLYGRWLVDGYPKVVLFDLGSGSVKMNEWKHELFERCQIGVPHEDIESNDAVILGFMVAIFLKHFLDSYKNSGYHSLVVAHFHEWQSSVGLINAKLWNLDVALIYTTHATLLGRHLAAGGSDLYNNLDRFNLDEEAGKRKIYHQYCMERAACHMAHVFTTVSEITGVEAEHLIHQKPDILTPNGLNVIKFAALHEFQNLHAIAKEKINNFIRGHFHGHYDFDLDKTLYMFTAGRYEFINKGGDIFIESLARLNHYLKTTVDPRYRDVTVVAFIIYPAAANSFNVESLKGQAVTKQLRDSIDKIKESIAVRLFESCLKGHILNKDELLLPAERIQLKRCIMATAKRELPPVCTHNMLDPSDHVLSALRRTQLINNPNDRVKVIYHPEFLSSASPLIGLDYEEFVRGCHIGVFPSYYEPWGYTPAECTVMGVPSVSTNLSGFGCFIQENVTDAASYGIYVVDRRFKDCEGSIRDLAQVLYDFCGLSRRQRIIMRNRTERLSQLLDWKNLGIFYREARRMALERLHPNLDVIIDNNIGKVPSASQSRRPSFTDTSESDE</sequence>
<dbReference type="OrthoDB" id="6335297at2759"/>
<evidence type="ECO:0000256" key="9">
    <source>
        <dbReference type="RuleBase" id="RU363104"/>
    </source>
</evidence>
<dbReference type="InterPro" id="IPR008631">
    <property type="entry name" value="Glycogen_synth"/>
</dbReference>
<gene>
    <name evidence="10" type="ORF">NOO_LOCUS3797</name>
</gene>
<comment type="catalytic activity">
    <reaction evidence="7">
        <text>[(1-&gt;4)-alpha-D-glucosyl](n) + UDP-alpha-D-glucose = [(1-&gt;4)-alpha-D-glucosyl](n+1) + UDP + H(+)</text>
        <dbReference type="Rhea" id="RHEA:18549"/>
        <dbReference type="Rhea" id="RHEA-COMP:9584"/>
        <dbReference type="Rhea" id="RHEA-COMP:9587"/>
        <dbReference type="ChEBI" id="CHEBI:15378"/>
        <dbReference type="ChEBI" id="CHEBI:15444"/>
        <dbReference type="ChEBI" id="CHEBI:58223"/>
        <dbReference type="ChEBI" id="CHEBI:58885"/>
        <dbReference type="EC" id="2.4.1.11"/>
    </reaction>
    <physiologicalReaction direction="left-to-right" evidence="7">
        <dbReference type="Rhea" id="RHEA:18550"/>
    </physiologicalReaction>
</comment>
<dbReference type="PANTHER" id="PTHR10176">
    <property type="entry name" value="GLYCOGEN SYNTHASE"/>
    <property type="match status" value="1"/>
</dbReference>
<evidence type="ECO:0000313" key="11">
    <source>
        <dbReference type="Proteomes" id="UP000271087"/>
    </source>
</evidence>
<evidence type="ECO:0000256" key="6">
    <source>
        <dbReference type="ARBA" id="ARBA00023056"/>
    </source>
</evidence>
<reference evidence="12" key="1">
    <citation type="submission" date="2016-06" db="UniProtKB">
        <authorList>
            <consortium name="WormBaseParasite"/>
        </authorList>
    </citation>
    <scope>IDENTIFICATION</scope>
</reference>
<dbReference type="PANTHER" id="PTHR10176:SF3">
    <property type="entry name" value="GLYCOGEN [STARCH] SYNTHASE"/>
    <property type="match status" value="1"/>
</dbReference>
<protein>
    <recommendedName>
        <fullName evidence="8 9">Glycogen [starch] synthase</fullName>
        <ecNumber evidence="3 9">2.4.1.11</ecNumber>
    </recommendedName>
</protein>
<organism evidence="12">
    <name type="scientific">Onchocerca ochengi</name>
    <name type="common">Filarial nematode worm</name>
    <dbReference type="NCBI Taxonomy" id="42157"/>
    <lineage>
        <taxon>Eukaryota</taxon>
        <taxon>Metazoa</taxon>
        <taxon>Ecdysozoa</taxon>
        <taxon>Nematoda</taxon>
        <taxon>Chromadorea</taxon>
        <taxon>Rhabditida</taxon>
        <taxon>Spirurina</taxon>
        <taxon>Spiruromorpha</taxon>
        <taxon>Filarioidea</taxon>
        <taxon>Onchocercidae</taxon>
        <taxon>Onchocerca</taxon>
    </lineage>
</organism>
<keyword evidence="5 9" id="KW-0808">Transferase</keyword>
<accession>A0A182E706</accession>
<evidence type="ECO:0000313" key="12">
    <source>
        <dbReference type="WBParaSite" id="nOo.2.0.1.t03797-RA"/>
    </source>
</evidence>
<dbReference type="Gene3D" id="3.40.50.2000">
    <property type="entry name" value="Glycogen Phosphorylase B"/>
    <property type="match status" value="2"/>
</dbReference>
<comment type="pathway">
    <text evidence="1 9">Glycan biosynthesis; glycogen biosynthesis.</text>
</comment>
<reference evidence="10 11" key="2">
    <citation type="submission" date="2018-08" db="EMBL/GenBank/DDBJ databases">
        <authorList>
            <person name="Laetsch R D."/>
            <person name="Stevens L."/>
            <person name="Kumar S."/>
            <person name="Blaxter L. M."/>
        </authorList>
    </citation>
    <scope>NUCLEOTIDE SEQUENCE [LARGE SCALE GENOMIC DNA]</scope>
</reference>
<dbReference type="Pfam" id="PF05693">
    <property type="entry name" value="Glycogen_syn"/>
    <property type="match status" value="1"/>
</dbReference>
<dbReference type="EMBL" id="UYRW01000769">
    <property type="protein sequence ID" value="VDK70563.1"/>
    <property type="molecule type" value="Genomic_DNA"/>
</dbReference>
<comment type="similarity">
    <text evidence="2 9">Belongs to the glycosyltransferase 3 family.</text>
</comment>
<proteinExistence type="inferred from homology"/>
<dbReference type="WBParaSite" id="nOo.2.0.1.t03797-RA">
    <property type="protein sequence ID" value="nOo.2.0.1.t03797-RA"/>
    <property type="gene ID" value="nOo.2.0.1.g03797"/>
</dbReference>
<evidence type="ECO:0000256" key="1">
    <source>
        <dbReference type="ARBA" id="ARBA00004964"/>
    </source>
</evidence>
<dbReference type="GO" id="GO:0005737">
    <property type="term" value="C:cytoplasm"/>
    <property type="evidence" value="ECO:0007669"/>
    <property type="project" value="TreeGrafter"/>
</dbReference>
<keyword evidence="4 9" id="KW-0328">Glycosyltransferase</keyword>
<dbReference type="Proteomes" id="UP000271087">
    <property type="component" value="Unassembled WGS sequence"/>
</dbReference>
<comment type="function">
    <text evidence="9">Transfers the glycosyl residue from UDP-Glc to the non-reducing end of alpha-1,4-glucan.</text>
</comment>
<dbReference type="EC" id="2.4.1.11" evidence="3 9"/>
<dbReference type="FunFam" id="3.40.50.2000:FF:000247">
    <property type="entry name" value="Glycogen [starch] synthase"/>
    <property type="match status" value="1"/>
</dbReference>
<evidence type="ECO:0000256" key="2">
    <source>
        <dbReference type="ARBA" id="ARBA00010686"/>
    </source>
</evidence>
<dbReference type="FunFam" id="3.40.50.2000:FF:000014">
    <property type="entry name" value="Glycogen [starch] synthase"/>
    <property type="match status" value="1"/>
</dbReference>
<keyword evidence="11" id="KW-1185">Reference proteome</keyword>
<dbReference type="GO" id="GO:0004373">
    <property type="term" value="F:alpha-1,4-glucan glucosyltransferase (UDP-glucose donor) activity"/>
    <property type="evidence" value="ECO:0007669"/>
    <property type="project" value="UniProtKB-EC"/>
</dbReference>
<evidence type="ECO:0000256" key="4">
    <source>
        <dbReference type="ARBA" id="ARBA00022676"/>
    </source>
</evidence>
<dbReference type="AlphaFoldDB" id="A0A182E706"/>
<keyword evidence="6 9" id="KW-0320">Glycogen biosynthesis</keyword>
<dbReference type="UniPathway" id="UPA00164"/>
<evidence type="ECO:0000256" key="5">
    <source>
        <dbReference type="ARBA" id="ARBA00022679"/>
    </source>
</evidence>
<dbReference type="SUPFAM" id="SSF53756">
    <property type="entry name" value="UDP-Glycosyltransferase/glycogen phosphorylase"/>
    <property type="match status" value="2"/>
</dbReference>
<dbReference type="STRING" id="42157.A0A182E706"/>
<evidence type="ECO:0000256" key="7">
    <source>
        <dbReference type="ARBA" id="ARBA00047345"/>
    </source>
</evidence>
<name>A0A182E706_ONCOC</name>
<dbReference type="GO" id="GO:0005978">
    <property type="term" value="P:glycogen biosynthetic process"/>
    <property type="evidence" value="ECO:0007669"/>
    <property type="project" value="UniProtKB-UniPathway"/>
</dbReference>
<evidence type="ECO:0000256" key="8">
    <source>
        <dbReference type="ARBA" id="ARBA00073454"/>
    </source>
</evidence>
<evidence type="ECO:0000313" key="10">
    <source>
        <dbReference type="EMBL" id="VDK70563.1"/>
    </source>
</evidence>